<feature type="domain" description="SLH" evidence="2">
    <location>
        <begin position="31"/>
        <end position="94"/>
    </location>
</feature>
<dbReference type="EMBL" id="LJZR01000042">
    <property type="protein sequence ID" value="KPQ32948.1"/>
    <property type="molecule type" value="Genomic_DNA"/>
</dbReference>
<dbReference type="Pfam" id="PF00395">
    <property type="entry name" value="SLH"/>
    <property type="match status" value="2"/>
</dbReference>
<evidence type="ECO:0000259" key="2">
    <source>
        <dbReference type="PROSITE" id="PS51272"/>
    </source>
</evidence>
<evidence type="ECO:0000256" key="1">
    <source>
        <dbReference type="SAM" id="SignalP"/>
    </source>
</evidence>
<dbReference type="AlphaFoldDB" id="A0A0P7YQY7"/>
<keyword evidence="1" id="KW-0732">Signal</keyword>
<proteinExistence type="predicted"/>
<feature type="domain" description="SLH" evidence="2">
    <location>
        <begin position="95"/>
        <end position="157"/>
    </location>
</feature>
<evidence type="ECO:0000313" key="4">
    <source>
        <dbReference type="Proteomes" id="UP000050465"/>
    </source>
</evidence>
<organism evidence="3 4">
    <name type="scientific">Phormidesmis priestleyi Ana</name>
    <dbReference type="NCBI Taxonomy" id="1666911"/>
    <lineage>
        <taxon>Bacteria</taxon>
        <taxon>Bacillati</taxon>
        <taxon>Cyanobacteriota</taxon>
        <taxon>Cyanophyceae</taxon>
        <taxon>Leptolyngbyales</taxon>
        <taxon>Leptolyngbyaceae</taxon>
        <taxon>Phormidesmis</taxon>
    </lineage>
</organism>
<dbReference type="InterPro" id="IPR001119">
    <property type="entry name" value="SLH_dom"/>
</dbReference>
<dbReference type="InterPro" id="IPR051465">
    <property type="entry name" value="Cell_Envelope_Struct_Comp"/>
</dbReference>
<reference evidence="3 4" key="1">
    <citation type="submission" date="2015-09" db="EMBL/GenBank/DDBJ databases">
        <title>Identification and resolution of microdiversity through metagenomic sequencing of parallel consortia.</title>
        <authorList>
            <person name="Nelson W.C."/>
            <person name="Romine M.F."/>
            <person name="Lindemann S.R."/>
        </authorList>
    </citation>
    <scope>NUCLEOTIDE SEQUENCE [LARGE SCALE GENOMIC DNA]</scope>
    <source>
        <strain evidence="3">Ana</strain>
    </source>
</reference>
<sequence>MCLFKTGALVIYTLALGVLANPARADSGSPLPTRSFADMQQHWAKDCVNRLSASRQISGYPNGQFRPEAQVTRAEFAVLMLNSFPTLIQSTPQLTRSFRDVRRDYWAYWALQTAYQKGIFVGYPDGTMRPDRSISRVEAIATLVSLVNRTNDVYDAGFYPSYSMLMRCSERYLLISIKFLLGQKRQFFVTFFQALFKLIISWVN</sequence>
<dbReference type="PANTHER" id="PTHR43308:SF5">
    <property type="entry name" value="S-LAYER PROTEIN _ PEPTIDOGLYCAN ENDO-BETA-N-ACETYLGLUCOSAMINIDASE"/>
    <property type="match status" value="1"/>
</dbReference>
<comment type="caution">
    <text evidence="3">The sequence shown here is derived from an EMBL/GenBank/DDBJ whole genome shotgun (WGS) entry which is preliminary data.</text>
</comment>
<evidence type="ECO:0000313" key="3">
    <source>
        <dbReference type="EMBL" id="KPQ32948.1"/>
    </source>
</evidence>
<name>A0A0P7YQY7_9CYAN</name>
<dbReference type="PANTHER" id="PTHR43308">
    <property type="entry name" value="OUTER MEMBRANE PROTEIN ALPHA-RELATED"/>
    <property type="match status" value="1"/>
</dbReference>
<feature type="chain" id="PRO_5006146554" evidence="1">
    <location>
        <begin position="26"/>
        <end position="204"/>
    </location>
</feature>
<dbReference type="STRING" id="1666911.HLUCCA11_20135"/>
<gene>
    <name evidence="3" type="ORF">HLUCCA11_20135</name>
</gene>
<dbReference type="PROSITE" id="PS51272">
    <property type="entry name" value="SLH"/>
    <property type="match status" value="2"/>
</dbReference>
<accession>A0A0P7YQY7</accession>
<protein>
    <submittedName>
        <fullName evidence="3">S-layer homology domain</fullName>
    </submittedName>
</protein>
<feature type="signal peptide" evidence="1">
    <location>
        <begin position="1"/>
        <end position="25"/>
    </location>
</feature>
<dbReference type="Proteomes" id="UP000050465">
    <property type="component" value="Unassembled WGS sequence"/>
</dbReference>